<accession>L7FMM1</accession>
<feature type="domain" description="EGF-like" evidence="1">
    <location>
        <begin position="278"/>
        <end position="306"/>
    </location>
</feature>
<dbReference type="PANTHER" id="PTHR23275:SF100">
    <property type="entry name" value="EGF-LIKE DOMAIN-CONTAINING PROTEIN"/>
    <property type="match status" value="1"/>
</dbReference>
<feature type="domain" description="EGF-like" evidence="1">
    <location>
        <begin position="12"/>
        <end position="46"/>
    </location>
</feature>
<dbReference type="Proteomes" id="UP000014680">
    <property type="component" value="Unassembled WGS sequence"/>
</dbReference>
<feature type="domain" description="EGF-like" evidence="1">
    <location>
        <begin position="310"/>
        <end position="343"/>
    </location>
</feature>
<dbReference type="RefSeq" id="XP_004258573.1">
    <property type="nucleotide sequence ID" value="XM_004258525.1"/>
</dbReference>
<dbReference type="InterPro" id="IPR006212">
    <property type="entry name" value="Furin_repeat"/>
</dbReference>
<feature type="domain" description="EGF-like" evidence="1">
    <location>
        <begin position="77"/>
        <end position="106"/>
    </location>
</feature>
<dbReference type="SMART" id="SM00181">
    <property type="entry name" value="EGF"/>
    <property type="match status" value="16"/>
</dbReference>
<feature type="domain" description="EGF-like" evidence="1">
    <location>
        <begin position="177"/>
        <end position="210"/>
    </location>
</feature>
<evidence type="ECO:0000259" key="1">
    <source>
        <dbReference type="SMART" id="SM00181"/>
    </source>
</evidence>
<feature type="domain" description="EGF-like" evidence="1">
    <location>
        <begin position="410"/>
        <end position="439"/>
    </location>
</feature>
<dbReference type="PANTHER" id="PTHR23275">
    <property type="entry name" value="CABRIOLET.-RELATED"/>
    <property type="match status" value="1"/>
</dbReference>
<dbReference type="InterPro" id="IPR000742">
    <property type="entry name" value="EGF"/>
</dbReference>
<dbReference type="SUPFAM" id="SSF57184">
    <property type="entry name" value="Growth factor receptor domain"/>
    <property type="match status" value="5"/>
</dbReference>
<dbReference type="OMA" id="QEHWTGS"/>
<organism evidence="2 3">
    <name type="scientific">Entamoeba invadens IP1</name>
    <dbReference type="NCBI Taxonomy" id="370355"/>
    <lineage>
        <taxon>Eukaryota</taxon>
        <taxon>Amoebozoa</taxon>
        <taxon>Evosea</taxon>
        <taxon>Archamoebae</taxon>
        <taxon>Mastigamoebida</taxon>
        <taxon>Entamoebidae</taxon>
        <taxon>Entamoeba</taxon>
    </lineage>
</organism>
<feature type="domain" description="EGF-like" evidence="1">
    <location>
        <begin position="47"/>
        <end position="76"/>
    </location>
</feature>
<name>L7FMM1_ENTIV</name>
<feature type="domain" description="EGF-like" evidence="1">
    <location>
        <begin position="244"/>
        <end position="277"/>
    </location>
</feature>
<dbReference type="OrthoDB" id="300641at2759"/>
<dbReference type="SMART" id="SM00261">
    <property type="entry name" value="FU"/>
    <property type="match status" value="11"/>
</dbReference>
<dbReference type="InterPro" id="IPR052798">
    <property type="entry name" value="Giardia_VSA"/>
</dbReference>
<dbReference type="KEGG" id="eiv:EIN_138190"/>
<dbReference type="AlphaFoldDB" id="L7FMM1"/>
<dbReference type="InterPro" id="IPR009030">
    <property type="entry name" value="Growth_fac_rcpt_cys_sf"/>
</dbReference>
<feature type="domain" description="EGF-like" evidence="1">
    <location>
        <begin position="542"/>
        <end position="578"/>
    </location>
</feature>
<keyword evidence="3" id="KW-1185">Reference proteome</keyword>
<feature type="domain" description="EGF-like" evidence="1">
    <location>
        <begin position="211"/>
        <end position="240"/>
    </location>
</feature>
<feature type="domain" description="EGF-like" evidence="1">
    <location>
        <begin position="477"/>
        <end position="506"/>
    </location>
</feature>
<feature type="domain" description="EGF-like" evidence="1">
    <location>
        <begin position="110"/>
        <end position="143"/>
    </location>
</feature>
<proteinExistence type="predicted"/>
<sequence>MIFTAFSVTLNECPIPIENCLSCRTDNPYGCEICEGGYYVKDDKCSKCIDNCLTCRNATTCDACSNGYYESIGKCNKCTPGCTECSDANTCSECKTGLYLENNKCMREVYCDIFQKGCLKCKQDYTTCLSCISGYYLNNNSCIKCAPDCRECSDATTCTECDSSYYLEEGKCLIQVECSPYEIGCLECKQDQTSCLLCTYGYYLDNNSCTRCAPGCTECSGANTCSECRTGYYMENNLCLKEAECSAYEIGCLKCKQDQTSCLSCTPGYYLNGSTCTKCIPDCTKCKDAICYKCNTGYYLENNTCIIEAECSAFEIGCLKCKQDQTTCVSCTPGYHWDRGTCTKCTPGCTECNDAICSECKTGLYLENNKCMREVLCDIFQLGCLKCKQDYQTCLSCISGYYLDNYSCIKCAPDCRACSDATTCTDCYNGYYLEEGKCLEQVECSPYEIGCLECKQDQTTCLLCKYGYHWDNNSCTRCAPGCTECSGANTCTECRTGYYLNGKTCTKCDTNTNLKYINGNKCVDCATGKIKTDGTCDTPEYACGSGCATCIKFVESKTVKCIKCTATTDYINLDGTCSKTCKTGKADKDKMMCEKCTINGCETCQTVGNAEQCTNCGTKYISTNKLSCVDKCTTGKPVETPIKKCDACQTENCDVFDKDDKGTQCKTNFYLVADTSKCVDKCPEGYMTDETNNKCIKCTVEGCATCEKLNTCTACMAEYKLEGGKCNGANAVFAIMALVVMAFLF</sequence>
<feature type="domain" description="EGF-like" evidence="1">
    <location>
        <begin position="443"/>
        <end position="476"/>
    </location>
</feature>
<evidence type="ECO:0000313" key="3">
    <source>
        <dbReference type="Proteomes" id="UP000014680"/>
    </source>
</evidence>
<reference evidence="2 3" key="1">
    <citation type="submission" date="2012-10" db="EMBL/GenBank/DDBJ databases">
        <authorList>
            <person name="Zafar N."/>
            <person name="Inman J."/>
            <person name="Hall N."/>
            <person name="Lorenzi H."/>
            <person name="Caler E."/>
        </authorList>
    </citation>
    <scope>NUCLEOTIDE SEQUENCE [LARGE SCALE GENOMIC DNA]</scope>
    <source>
        <strain evidence="2 3">IP1</strain>
    </source>
</reference>
<dbReference type="Gene3D" id="2.10.220.10">
    <property type="entry name" value="Hormone Receptor, Insulin-like Growth Factor Receptor 1, Chain A, domain 2"/>
    <property type="match status" value="7"/>
</dbReference>
<feature type="domain" description="EGF-like" evidence="1">
    <location>
        <begin position="144"/>
        <end position="173"/>
    </location>
</feature>
<dbReference type="GeneID" id="14890789"/>
<feature type="domain" description="EGF-like" evidence="1">
    <location>
        <begin position="697"/>
        <end position="727"/>
    </location>
</feature>
<evidence type="ECO:0000313" key="2">
    <source>
        <dbReference type="EMBL" id="ELP91802.1"/>
    </source>
</evidence>
<dbReference type="EMBL" id="KB206440">
    <property type="protein sequence ID" value="ELP91802.1"/>
    <property type="molecule type" value="Genomic_DNA"/>
</dbReference>
<gene>
    <name evidence="2" type="ORF">EIN_138190</name>
</gene>
<dbReference type="VEuPathDB" id="AmoebaDB:EIN_138190"/>
<protein>
    <recommendedName>
        <fullName evidence="1">EGF-like domain-containing protein</fullName>
    </recommendedName>
</protein>
<feature type="domain" description="EGF-like" evidence="1">
    <location>
        <begin position="344"/>
        <end position="372"/>
    </location>
</feature>